<dbReference type="AlphaFoldDB" id="A0A3M7SAX9"/>
<protein>
    <submittedName>
        <fullName evidence="1">Uncharacterized protein</fullName>
    </submittedName>
</protein>
<evidence type="ECO:0000313" key="1">
    <source>
        <dbReference type="EMBL" id="RNA32720.1"/>
    </source>
</evidence>
<comment type="caution">
    <text evidence="1">The sequence shown here is derived from an EMBL/GenBank/DDBJ whole genome shotgun (WGS) entry which is preliminary data.</text>
</comment>
<proteinExistence type="predicted"/>
<dbReference type="Proteomes" id="UP000276133">
    <property type="component" value="Unassembled WGS sequence"/>
</dbReference>
<accession>A0A3M7SAX9</accession>
<sequence>MESPFVFHTQMEMKRWSEMPILTVSARKRIKKKKKESNRDRCDDTLSACFITPSKTFTTSSK</sequence>
<evidence type="ECO:0000313" key="2">
    <source>
        <dbReference type="Proteomes" id="UP000276133"/>
    </source>
</evidence>
<name>A0A3M7SAX9_BRAPC</name>
<organism evidence="1 2">
    <name type="scientific">Brachionus plicatilis</name>
    <name type="common">Marine rotifer</name>
    <name type="synonym">Brachionus muelleri</name>
    <dbReference type="NCBI Taxonomy" id="10195"/>
    <lineage>
        <taxon>Eukaryota</taxon>
        <taxon>Metazoa</taxon>
        <taxon>Spiralia</taxon>
        <taxon>Gnathifera</taxon>
        <taxon>Rotifera</taxon>
        <taxon>Eurotatoria</taxon>
        <taxon>Monogononta</taxon>
        <taxon>Pseudotrocha</taxon>
        <taxon>Ploima</taxon>
        <taxon>Brachionidae</taxon>
        <taxon>Brachionus</taxon>
    </lineage>
</organism>
<dbReference type="EMBL" id="REGN01001758">
    <property type="protein sequence ID" value="RNA32720.1"/>
    <property type="molecule type" value="Genomic_DNA"/>
</dbReference>
<reference evidence="1 2" key="1">
    <citation type="journal article" date="2018" name="Sci. Rep.">
        <title>Genomic signatures of local adaptation to the degree of environmental predictability in rotifers.</title>
        <authorList>
            <person name="Franch-Gras L."/>
            <person name="Hahn C."/>
            <person name="Garcia-Roger E.M."/>
            <person name="Carmona M.J."/>
            <person name="Serra M."/>
            <person name="Gomez A."/>
        </authorList>
    </citation>
    <scope>NUCLEOTIDE SEQUENCE [LARGE SCALE GENOMIC DNA]</scope>
    <source>
        <strain evidence="1">HYR1</strain>
    </source>
</reference>
<gene>
    <name evidence="1" type="ORF">BpHYR1_038838</name>
</gene>
<keyword evidence="2" id="KW-1185">Reference proteome</keyword>